<feature type="compositionally biased region" description="Basic and acidic residues" evidence="9">
    <location>
        <begin position="35"/>
        <end position="46"/>
    </location>
</feature>
<comment type="similarity">
    <text evidence="7">Belongs to the BCOR family.</text>
</comment>
<evidence type="ECO:0000313" key="12">
    <source>
        <dbReference type="Proteomes" id="UP000001646"/>
    </source>
</evidence>
<evidence type="ECO:0000256" key="2">
    <source>
        <dbReference type="ARBA" id="ARBA00022499"/>
    </source>
</evidence>
<protein>
    <submittedName>
        <fullName evidence="11">BCL6 corepressor like 1</fullName>
    </submittedName>
</protein>
<keyword evidence="4" id="KW-0677">Repeat</keyword>
<dbReference type="GO" id="GO:0003714">
    <property type="term" value="F:transcription corepressor activity"/>
    <property type="evidence" value="ECO:0000318"/>
    <property type="project" value="GO_Central"/>
</dbReference>
<feature type="region of interest" description="Disordered" evidence="9">
    <location>
        <begin position="842"/>
        <end position="927"/>
    </location>
</feature>
<dbReference type="Proteomes" id="UP000001646">
    <property type="component" value="Unplaced"/>
</dbReference>
<dbReference type="GO" id="GO:0005634">
    <property type="term" value="C:nucleus"/>
    <property type="evidence" value="ECO:0000318"/>
    <property type="project" value="GO_Central"/>
</dbReference>
<dbReference type="InterPro" id="IPR038227">
    <property type="entry name" value="PUFD_som_sf"/>
</dbReference>
<dbReference type="SUPFAM" id="SSF48403">
    <property type="entry name" value="Ankyrin repeat"/>
    <property type="match status" value="1"/>
</dbReference>
<dbReference type="PROSITE" id="PS50088">
    <property type="entry name" value="ANK_REPEAT"/>
    <property type="match status" value="2"/>
</dbReference>
<dbReference type="PROSITE" id="PS50297">
    <property type="entry name" value="ANK_REP_REGION"/>
    <property type="match status" value="2"/>
</dbReference>
<evidence type="ECO:0000313" key="11">
    <source>
        <dbReference type="Ensembl" id="ENSACAP00000034189.1"/>
    </source>
</evidence>
<feature type="compositionally biased region" description="Low complexity" evidence="9">
    <location>
        <begin position="714"/>
        <end position="725"/>
    </location>
</feature>
<feature type="region of interest" description="Disordered" evidence="9">
    <location>
        <begin position="107"/>
        <end position="178"/>
    </location>
</feature>
<feature type="region of interest" description="Disordered" evidence="9">
    <location>
        <begin position="952"/>
        <end position="971"/>
    </location>
</feature>
<dbReference type="GO" id="GO:0005654">
    <property type="term" value="C:nucleoplasm"/>
    <property type="evidence" value="ECO:0007669"/>
    <property type="project" value="Ensembl"/>
</dbReference>
<comment type="subcellular location">
    <subcellularLocation>
        <location evidence="1">Nucleus</location>
    </subcellularLocation>
</comment>
<organism evidence="11 12">
    <name type="scientific">Anolis carolinensis</name>
    <name type="common">Green anole</name>
    <name type="synonym">American chameleon</name>
    <dbReference type="NCBI Taxonomy" id="28377"/>
    <lineage>
        <taxon>Eukaryota</taxon>
        <taxon>Metazoa</taxon>
        <taxon>Chordata</taxon>
        <taxon>Craniata</taxon>
        <taxon>Vertebrata</taxon>
        <taxon>Euteleostomi</taxon>
        <taxon>Lepidosauria</taxon>
        <taxon>Squamata</taxon>
        <taxon>Bifurcata</taxon>
        <taxon>Unidentata</taxon>
        <taxon>Episquamata</taxon>
        <taxon>Toxicofera</taxon>
        <taxon>Iguania</taxon>
        <taxon>Dactyloidae</taxon>
        <taxon>Anolis</taxon>
    </lineage>
</organism>
<feature type="compositionally biased region" description="Basic and acidic residues" evidence="9">
    <location>
        <begin position="168"/>
        <end position="178"/>
    </location>
</feature>
<evidence type="ECO:0000256" key="5">
    <source>
        <dbReference type="ARBA" id="ARBA00022843"/>
    </source>
</evidence>
<feature type="region of interest" description="Disordered" evidence="9">
    <location>
        <begin position="755"/>
        <end position="829"/>
    </location>
</feature>
<feature type="compositionally biased region" description="Acidic residues" evidence="9">
    <location>
        <begin position="983"/>
        <end position="1001"/>
    </location>
</feature>
<feature type="compositionally biased region" description="Pro residues" evidence="9">
    <location>
        <begin position="414"/>
        <end position="426"/>
    </location>
</feature>
<feature type="domain" description="BCL-6 corepressor PCGF1 binding" evidence="10">
    <location>
        <begin position="1413"/>
        <end position="1526"/>
    </location>
</feature>
<evidence type="ECO:0000256" key="9">
    <source>
        <dbReference type="SAM" id="MobiDB-lite"/>
    </source>
</evidence>
<feature type="compositionally biased region" description="Basic and acidic residues" evidence="9">
    <location>
        <begin position="893"/>
        <end position="912"/>
    </location>
</feature>
<evidence type="ECO:0000256" key="3">
    <source>
        <dbReference type="ARBA" id="ARBA00022553"/>
    </source>
</evidence>
<feature type="region of interest" description="Disordered" evidence="9">
    <location>
        <begin position="1056"/>
        <end position="1079"/>
    </location>
</feature>
<evidence type="ECO:0000256" key="8">
    <source>
        <dbReference type="PROSITE-ProRule" id="PRU00023"/>
    </source>
</evidence>
<evidence type="ECO:0000256" key="7">
    <source>
        <dbReference type="ARBA" id="ARBA00034703"/>
    </source>
</evidence>
<keyword evidence="6" id="KW-0539">Nucleus</keyword>
<accession>A0A803TG49</accession>
<dbReference type="InterPro" id="IPR047144">
    <property type="entry name" value="BCOR-like"/>
</dbReference>
<feature type="compositionally biased region" description="Polar residues" evidence="9">
    <location>
        <begin position="307"/>
        <end position="320"/>
    </location>
</feature>
<dbReference type="Ensembl" id="ENSACAT00000058128.1">
    <property type="protein sequence ID" value="ENSACAP00000034189.1"/>
    <property type="gene ID" value="ENSACAG00000009024.4"/>
</dbReference>
<dbReference type="InParanoid" id="A0A803TG49"/>
<reference evidence="11" key="3">
    <citation type="submission" date="2025-09" db="UniProtKB">
        <authorList>
            <consortium name="Ensembl"/>
        </authorList>
    </citation>
    <scope>IDENTIFICATION</scope>
</reference>
<keyword evidence="2" id="KW-1017">Isopeptide bond</keyword>
<dbReference type="GeneTree" id="ENSGT00940000153737"/>
<feature type="compositionally biased region" description="Basic residues" evidence="9">
    <location>
        <begin position="1005"/>
        <end position="1017"/>
    </location>
</feature>
<feature type="region of interest" description="Disordered" evidence="9">
    <location>
        <begin position="527"/>
        <end position="567"/>
    </location>
</feature>
<dbReference type="GeneID" id="100562773"/>
<feature type="region of interest" description="Disordered" evidence="9">
    <location>
        <begin position="401"/>
        <end position="426"/>
    </location>
</feature>
<dbReference type="CDD" id="cd14260">
    <property type="entry name" value="PUFD_like_1"/>
    <property type="match status" value="1"/>
</dbReference>
<feature type="region of interest" description="Disordered" evidence="9">
    <location>
        <begin position="983"/>
        <end position="1041"/>
    </location>
</feature>
<feature type="compositionally biased region" description="Basic and acidic residues" evidence="9">
    <location>
        <begin position="1213"/>
        <end position="1222"/>
    </location>
</feature>
<dbReference type="Bgee" id="ENSACAG00000009024">
    <property type="expression patterns" value="Expressed in ovary and 12 other cell types or tissues"/>
</dbReference>
<dbReference type="Gene3D" id="3.10.260.40">
    <property type="entry name" value="BCL-6 corepressor, PCGF1 binding domain"/>
    <property type="match status" value="1"/>
</dbReference>
<sequence length="1528" mass="165728">MILARLRPRARLSASPRSRGMPRKKPPLAALSPEDAFRRAPRDTCLRGRRAPLSDEESSTSGSQHLGSPEFCVGSSFSKVELTAVSSSGSSSSQGFEAEGIVEEKFGPKLEEQSRRADCAKKALKGSDAKPDEVQEAEPAKPENSSPDCMWPPAKEAADVPPACPKTLESEQAGKEKTSPAVGVILAASTAAPTASSSGNTLATVPATITLKSVCFSTSQASAMQKMALSFPPGAVLTPSQPVVYLPPLPNTLGVSSTLALPVLPSFQQDACLPGLLTPSELHSFPYAFSVSRPVAADPKTVSVEASQLSCPSSSSGENSTPATPAPALPTNGSDLSPSTPALVVSSCATAIPLSGATAVLARASAAPEQLPSGLLASISPLKSPPQLEREMVASPECSEMPLDLSSKSNRQKLPPPSQRKTPPMPVLTPIHASSKALLATALPKSQRLAQAVGNPGTASPFVIFPEFLRNGEQGPWVKSSTTLISAIPGTYVGVANPVPASVLLGKDSGVTFSKDQHHLPKQELISIIDQGEPRNTGPPPPGKKKGGGEGQADPPRQLLPSRGTAGPILRPAKELPLWSPSQGNLFSRCSVKGRPATPHLLPVGWSHFQPGPLLSIGISAAGQLPLNPVGLTKPASASEPATFPAVQPAEPAQLVQKPPEAPTQGKGCKMALPNAASPLCVSPALQTSLADARGPKGVAPNCVSERAEPDSVAEAAPQTEAPQEGCRHKRTMDTKPKNQFLTAYLAHGLPLANQPNVRTVSESAPPAESQRKDRRCDLPRSQPKTEAPPSVLQVDLSRVKKEPVDPEISFSSGTCPHSGAAPRDPHEKAKIKGVAHIKVEGGFSCKPNRQHEGPDRQAHKKSKCRVGNESMTSCRSDNQSQHNRKWRKHHGDLHEMSKREGRSGSTKDRGSLRAKRKRRKLSPGYHCEEGYAEKKAKNNFRDFIPVVLSSRTRSQSGSVGGSSGSMLGDCDAAGQEIMPMLDEEEEEEEDSDEDSDEEETGLSLKHHRLRKSHRLSAHLGCRDRQRDRSERGTFPLSKSRDALWQEEAARQLWGCKKEEEEEEEEEEAGHVKRKKRRRQKSWKYQTGEYLIEREKEEHTSCCHKRRKSKADFRYRKHKGSESRKGSELCLRSKLPQALQNHLDFRNGFLLDHSDSAPIQEVLDKPSGKRKCKTKHLSGVCEEGKGKARWNQSKSRSPKKAQEPSLPSKSRSHSSEKHRSMEHTAAPPVPPEARRLIVNKNAGETLLQRAARLGYKDVVMYCLQKENNDVNHRDNAGYTALHEACARGWIDILHILLEHGANVNCSAQDGTRPVHDAVVNDNLETMWLLLSYGADPTLATYSGQTALKLASSEGMKTFLNDYLLDLQGRANDDPQTAWDFYSSAVLEGKDEIGCDLLLNPPGSSDQEEDEQDSDRFVFEFSDKQLLPCYNLQVSVSRGPCNWFIFSDVLKRLKLSSRIFQARFPHFEVATLPKAEFQHQLSLSQVLAPEEIQEHMVPPGAAETVELVRYEPELVRLLGSEVAFEAWSS</sequence>
<evidence type="ECO:0000256" key="1">
    <source>
        <dbReference type="ARBA" id="ARBA00004123"/>
    </source>
</evidence>
<feature type="compositionally biased region" description="Basic residues" evidence="9">
    <location>
        <begin position="913"/>
        <end position="922"/>
    </location>
</feature>
<dbReference type="GO" id="GO:0000122">
    <property type="term" value="P:negative regulation of transcription by RNA polymerase II"/>
    <property type="evidence" value="ECO:0000318"/>
    <property type="project" value="GO_Central"/>
</dbReference>
<dbReference type="InterPro" id="IPR032365">
    <property type="entry name" value="PUFD"/>
</dbReference>
<feature type="region of interest" description="Disordered" evidence="9">
    <location>
        <begin position="1183"/>
        <end position="1233"/>
    </location>
</feature>
<feature type="compositionally biased region" description="Basic and acidic residues" evidence="9">
    <location>
        <begin position="1021"/>
        <end position="1032"/>
    </location>
</feature>
<feature type="compositionally biased region" description="Basic and acidic residues" evidence="9">
    <location>
        <begin position="770"/>
        <end position="779"/>
    </location>
</feature>
<dbReference type="PANTHER" id="PTHR24117">
    <property type="entry name" value="AGAP007537-PB"/>
    <property type="match status" value="1"/>
</dbReference>
<reference evidence="11" key="2">
    <citation type="submission" date="2025-08" db="UniProtKB">
        <authorList>
            <consortium name="Ensembl"/>
        </authorList>
    </citation>
    <scope>IDENTIFICATION</scope>
</reference>
<gene>
    <name evidence="11" type="primary">BCORL1</name>
</gene>
<keyword evidence="3" id="KW-0597">Phosphoprotein</keyword>
<feature type="compositionally biased region" description="Basic residues" evidence="9">
    <location>
        <begin position="1"/>
        <end position="10"/>
    </location>
</feature>
<dbReference type="Gene3D" id="1.25.40.20">
    <property type="entry name" value="Ankyrin repeat-containing domain"/>
    <property type="match status" value="1"/>
</dbReference>
<feature type="region of interest" description="Disordered" evidence="9">
    <location>
        <begin position="307"/>
        <end position="335"/>
    </location>
</feature>
<keyword evidence="12" id="KW-1185">Reference proteome</keyword>
<feature type="region of interest" description="Disordered" evidence="9">
    <location>
        <begin position="1"/>
        <end position="70"/>
    </location>
</feature>
<dbReference type="PANTHER" id="PTHR24117:SF6">
    <property type="entry name" value="BCL-6 COREPRESSOR-LIKE PROTEIN 1"/>
    <property type="match status" value="1"/>
</dbReference>
<dbReference type="SMART" id="SM00248">
    <property type="entry name" value="ANK"/>
    <property type="match status" value="3"/>
</dbReference>
<feature type="compositionally biased region" description="Basic and acidic residues" evidence="9">
    <location>
        <begin position="107"/>
        <end position="141"/>
    </location>
</feature>
<feature type="repeat" description="ANK" evidence="8">
    <location>
        <begin position="1309"/>
        <end position="1341"/>
    </location>
</feature>
<dbReference type="InterPro" id="IPR002110">
    <property type="entry name" value="Ankyrin_rpt"/>
</dbReference>
<feature type="region of interest" description="Disordered" evidence="9">
    <location>
        <begin position="703"/>
        <end position="733"/>
    </location>
</feature>
<dbReference type="Pfam" id="PF12796">
    <property type="entry name" value="Ank_2"/>
    <property type="match status" value="1"/>
</dbReference>
<keyword evidence="5" id="KW-0832">Ubl conjugation</keyword>
<feature type="repeat" description="ANK" evidence="8">
    <location>
        <begin position="1276"/>
        <end position="1308"/>
    </location>
</feature>
<evidence type="ECO:0000256" key="4">
    <source>
        <dbReference type="ARBA" id="ARBA00022737"/>
    </source>
</evidence>
<dbReference type="FunFam" id="1.25.40.20:FF:000032">
    <property type="entry name" value="BCL-6 corepressor isoform X1"/>
    <property type="match status" value="1"/>
</dbReference>
<proteinExistence type="inferred from homology"/>
<keyword evidence="8" id="KW-0040">ANK repeat</keyword>
<evidence type="ECO:0000259" key="10">
    <source>
        <dbReference type="Pfam" id="PF16553"/>
    </source>
</evidence>
<dbReference type="RefSeq" id="XP_062819816.1">
    <property type="nucleotide sequence ID" value="XM_062963746.1"/>
</dbReference>
<dbReference type="InterPro" id="IPR036770">
    <property type="entry name" value="Ankyrin_rpt-contain_sf"/>
</dbReference>
<feature type="compositionally biased region" description="Basic residues" evidence="9">
    <location>
        <begin position="883"/>
        <end position="892"/>
    </location>
</feature>
<feature type="compositionally biased region" description="Polar residues" evidence="9">
    <location>
        <begin position="870"/>
        <end position="882"/>
    </location>
</feature>
<reference evidence="11" key="1">
    <citation type="submission" date="2009-12" db="EMBL/GenBank/DDBJ databases">
        <title>The Genome Sequence of Anolis carolinensis (Green Anole Lizard).</title>
        <authorList>
            <consortium name="The Genome Sequencing Platform"/>
            <person name="Di Palma F."/>
            <person name="Alfoldi J."/>
            <person name="Heiman D."/>
            <person name="Young S."/>
            <person name="Grabherr M."/>
            <person name="Johnson J."/>
            <person name="Lander E.S."/>
            <person name="Lindblad-Toh K."/>
        </authorList>
    </citation>
    <scope>NUCLEOTIDE SEQUENCE [LARGE SCALE GENOMIC DNA]</scope>
    <source>
        <strain evidence="11">JBL SC #1</strain>
    </source>
</reference>
<evidence type="ECO:0000256" key="6">
    <source>
        <dbReference type="ARBA" id="ARBA00023242"/>
    </source>
</evidence>
<dbReference type="GO" id="GO:0005886">
    <property type="term" value="C:plasma membrane"/>
    <property type="evidence" value="ECO:0007669"/>
    <property type="project" value="Ensembl"/>
</dbReference>
<name>A0A803TG49_ANOCA</name>
<dbReference type="Pfam" id="PF16553">
    <property type="entry name" value="PUFD"/>
    <property type="match status" value="1"/>
</dbReference>